<sequence>MIPRRRARRPAADTPLVHRIASVLLRYPDEKTLACVDDITTALPAVADPVDRTRLATVCDRLLELRPTEAAQRYVDTFDHTRRRSLHLTYYRHGDTRARGMALLALKHAYRQAGHEPPEAELPDFLPLILEFAALAPEPGHRILLQCRAGLELLRQALHEHSTPYAAVLDTLCGRLPEPARRERDAWRRLAAEGPPGEHVGLEPFGPPEQTGLEPFAPPGHAATSPYPTHRAFLSTEEGR</sequence>
<dbReference type="GO" id="GO:0051082">
    <property type="term" value="F:unfolded protein binding"/>
    <property type="evidence" value="ECO:0007669"/>
    <property type="project" value="InterPro"/>
</dbReference>
<gene>
    <name evidence="3" type="ORF">ADL28_39245</name>
</gene>
<dbReference type="Gene3D" id="1.10.3480.10">
    <property type="entry name" value="TorD-like"/>
    <property type="match status" value="1"/>
</dbReference>
<evidence type="ECO:0008006" key="5">
    <source>
        <dbReference type="Google" id="ProtNLM"/>
    </source>
</evidence>
<evidence type="ECO:0000256" key="1">
    <source>
        <dbReference type="ARBA" id="ARBA00023063"/>
    </source>
</evidence>
<comment type="caution">
    <text evidence="3">The sequence shown here is derived from an EMBL/GenBank/DDBJ whole genome shotgun (WGS) entry which is preliminary data.</text>
</comment>
<name>A0A0X3VJW1_STRVO</name>
<reference evidence="4" key="1">
    <citation type="submission" date="2015-10" db="EMBL/GenBank/DDBJ databases">
        <authorList>
            <person name="Ju K.-S."/>
            <person name="Doroghazi J.R."/>
            <person name="Metcalf W.W."/>
        </authorList>
    </citation>
    <scope>NUCLEOTIDE SEQUENCE [LARGE SCALE GENOMIC DNA]</scope>
    <source>
        <strain evidence="4">NRRL F-8817</strain>
    </source>
</reference>
<accession>A0A0X3VJW1</accession>
<feature type="region of interest" description="Disordered" evidence="2">
    <location>
        <begin position="193"/>
        <end position="228"/>
    </location>
</feature>
<dbReference type="Proteomes" id="UP000053413">
    <property type="component" value="Unassembled WGS sequence"/>
</dbReference>
<dbReference type="RefSeq" id="WP_059148583.1">
    <property type="nucleotide sequence ID" value="NZ_LLZJ01000408.1"/>
</dbReference>
<protein>
    <recommendedName>
        <fullName evidence="5">Nitrate reductase molybdenum cofactor assembly chaperone</fullName>
    </recommendedName>
</protein>
<keyword evidence="1" id="KW-0534">Nitrate assimilation</keyword>
<dbReference type="OrthoDB" id="4307003at2"/>
<dbReference type="SUPFAM" id="SSF89155">
    <property type="entry name" value="TorD-like"/>
    <property type="match status" value="1"/>
</dbReference>
<dbReference type="GO" id="GO:0051131">
    <property type="term" value="P:chaperone-mediated protein complex assembly"/>
    <property type="evidence" value="ECO:0007669"/>
    <property type="project" value="InterPro"/>
</dbReference>
<evidence type="ECO:0000256" key="2">
    <source>
        <dbReference type="SAM" id="MobiDB-lite"/>
    </source>
</evidence>
<dbReference type="Pfam" id="PF02613">
    <property type="entry name" value="Nitrate_red_del"/>
    <property type="match status" value="1"/>
</dbReference>
<dbReference type="PANTHER" id="PTHR43680">
    <property type="entry name" value="NITRATE REDUCTASE MOLYBDENUM COFACTOR ASSEMBLY CHAPERONE"/>
    <property type="match status" value="1"/>
</dbReference>
<evidence type="ECO:0000313" key="3">
    <source>
        <dbReference type="EMBL" id="KUL44920.1"/>
    </source>
</evidence>
<dbReference type="InterPro" id="IPR020945">
    <property type="entry name" value="DMSO/NO3_reduct_chaperone"/>
</dbReference>
<organism evidence="3 4">
    <name type="scientific">Streptomyces violaceusniger</name>
    <dbReference type="NCBI Taxonomy" id="68280"/>
    <lineage>
        <taxon>Bacteria</taxon>
        <taxon>Bacillati</taxon>
        <taxon>Actinomycetota</taxon>
        <taxon>Actinomycetes</taxon>
        <taxon>Kitasatosporales</taxon>
        <taxon>Streptomycetaceae</taxon>
        <taxon>Streptomyces</taxon>
        <taxon>Streptomyces violaceusniger group</taxon>
    </lineage>
</organism>
<dbReference type="EMBL" id="LLZJ01000408">
    <property type="protein sequence ID" value="KUL44920.1"/>
    <property type="molecule type" value="Genomic_DNA"/>
</dbReference>
<dbReference type="GO" id="GO:0042128">
    <property type="term" value="P:nitrate assimilation"/>
    <property type="evidence" value="ECO:0007669"/>
    <property type="project" value="UniProtKB-KW"/>
</dbReference>
<proteinExistence type="predicted"/>
<dbReference type="AlphaFoldDB" id="A0A0X3VJW1"/>
<evidence type="ECO:0000313" key="4">
    <source>
        <dbReference type="Proteomes" id="UP000053413"/>
    </source>
</evidence>
<dbReference type="GO" id="GO:0016530">
    <property type="term" value="F:metallochaperone activity"/>
    <property type="evidence" value="ECO:0007669"/>
    <property type="project" value="TreeGrafter"/>
</dbReference>
<dbReference type="PANTHER" id="PTHR43680:SF2">
    <property type="entry name" value="NITRATE REDUCTASE MOLYBDENUM COFACTOR ASSEMBLY CHAPERONE NARJ"/>
    <property type="match status" value="1"/>
</dbReference>
<dbReference type="InterPro" id="IPR036411">
    <property type="entry name" value="TorD-like_sf"/>
</dbReference>
<dbReference type="NCBIfam" id="TIGR00684">
    <property type="entry name" value="narJ"/>
    <property type="match status" value="1"/>
</dbReference>
<dbReference type="InterPro" id="IPR003765">
    <property type="entry name" value="NO3_reductase_chaperone_NarJ"/>
</dbReference>